<dbReference type="InterPro" id="IPR055342">
    <property type="entry name" value="MreC_beta-barrel_core"/>
</dbReference>
<keyword evidence="5" id="KW-0175">Coiled coil</keyword>
<sequence length="262" mass="28151">MREVALRRGLFLLLLALGLAMAALTRPLAPRLSLTLSPLTAPLPALGHRLGQNLRAASAILLNRQDLYGENRSLKAQLAQLESENRRLRLEVERLSRALKVQVSQAPGVVAVAPVVGEDLSGLYRRLVLGLGERDGLRPGMPVTAPEGLVGLIVGVTENRALVRTLLDPESQVGVRPEKAPGRGIARGVPPNLLAAEFPPTVRVVPGDLLLTGAPLGLFPDGIPVGRVERVERIQGGLKQRAWVKPLVELSLLEEVIVLRPL</sequence>
<name>A0A0N0IRB1_THESC</name>
<evidence type="ECO:0000256" key="3">
    <source>
        <dbReference type="ARBA" id="ARBA00022960"/>
    </source>
</evidence>
<dbReference type="AlphaFoldDB" id="A0A0N0IRB1"/>
<dbReference type="Proteomes" id="UP000053099">
    <property type="component" value="Unassembled WGS sequence"/>
</dbReference>
<dbReference type="Pfam" id="PF04085">
    <property type="entry name" value="MreC"/>
    <property type="match status" value="1"/>
</dbReference>
<dbReference type="InterPro" id="IPR042175">
    <property type="entry name" value="Cell/Rod_MreC_2"/>
</dbReference>
<protein>
    <recommendedName>
        <fullName evidence="2">Cell shape-determining protein MreC</fullName>
    </recommendedName>
    <alternativeName>
        <fullName evidence="4">Cell shape protein MreC</fullName>
    </alternativeName>
</protein>
<evidence type="ECO:0000259" key="6">
    <source>
        <dbReference type="Pfam" id="PF04085"/>
    </source>
</evidence>
<evidence type="ECO:0000313" key="7">
    <source>
        <dbReference type="EMBL" id="KPD32525.1"/>
    </source>
</evidence>
<gene>
    <name evidence="7" type="ORF">AN926_03775</name>
</gene>
<reference evidence="7 8" key="1">
    <citation type="submission" date="2015-09" db="EMBL/GenBank/DDBJ databases">
        <title>Draft genome sequence of Thermus scotoductus strain K1 isolated from a geothermal spring in Nagorno-Karabakh, Armenia.</title>
        <authorList>
            <person name="Saghatelyan A."/>
            <person name="Poghosyan L."/>
            <person name="Panosyan H."/>
            <person name="Birkeland N.-K."/>
        </authorList>
    </citation>
    <scope>NUCLEOTIDE SEQUENCE [LARGE SCALE GENOMIC DNA]</scope>
    <source>
        <strain evidence="7 8">K1</strain>
    </source>
</reference>
<dbReference type="PIRSF" id="PIRSF038471">
    <property type="entry name" value="MreC"/>
    <property type="match status" value="1"/>
</dbReference>
<accession>A0A0N0IRB1</accession>
<dbReference type="PANTHER" id="PTHR34138">
    <property type="entry name" value="CELL SHAPE-DETERMINING PROTEIN MREC"/>
    <property type="match status" value="1"/>
</dbReference>
<dbReference type="InterPro" id="IPR007221">
    <property type="entry name" value="MreC"/>
</dbReference>
<comment type="similarity">
    <text evidence="1">Belongs to the MreC family.</text>
</comment>
<evidence type="ECO:0000256" key="1">
    <source>
        <dbReference type="ARBA" id="ARBA00009369"/>
    </source>
</evidence>
<dbReference type="Gene3D" id="2.40.10.350">
    <property type="entry name" value="Rod shape-determining protein MreC, domain 2"/>
    <property type="match status" value="1"/>
</dbReference>
<dbReference type="NCBIfam" id="NF010520">
    <property type="entry name" value="PRK13922.13-5"/>
    <property type="match status" value="1"/>
</dbReference>
<organism evidence="7 8">
    <name type="scientific">Thermus scotoductus</name>
    <dbReference type="NCBI Taxonomy" id="37636"/>
    <lineage>
        <taxon>Bacteria</taxon>
        <taxon>Thermotogati</taxon>
        <taxon>Deinococcota</taxon>
        <taxon>Deinococci</taxon>
        <taxon>Thermales</taxon>
        <taxon>Thermaceae</taxon>
        <taxon>Thermus</taxon>
    </lineage>
</organism>
<dbReference type="GO" id="GO:0008360">
    <property type="term" value="P:regulation of cell shape"/>
    <property type="evidence" value="ECO:0007669"/>
    <property type="project" value="UniProtKB-KW"/>
</dbReference>
<dbReference type="PATRIC" id="fig|37636.3.peg.2493"/>
<evidence type="ECO:0000256" key="4">
    <source>
        <dbReference type="ARBA" id="ARBA00032089"/>
    </source>
</evidence>
<dbReference type="Gene3D" id="2.40.10.340">
    <property type="entry name" value="Rod shape-determining protein MreC, domain 1"/>
    <property type="match status" value="1"/>
</dbReference>
<dbReference type="InterPro" id="IPR042177">
    <property type="entry name" value="Cell/Rod_1"/>
</dbReference>
<dbReference type="GO" id="GO:0005886">
    <property type="term" value="C:plasma membrane"/>
    <property type="evidence" value="ECO:0007669"/>
    <property type="project" value="TreeGrafter"/>
</dbReference>
<evidence type="ECO:0000313" key="8">
    <source>
        <dbReference type="Proteomes" id="UP000053099"/>
    </source>
</evidence>
<feature type="coiled-coil region" evidence="5">
    <location>
        <begin position="64"/>
        <end position="98"/>
    </location>
</feature>
<keyword evidence="3" id="KW-0133">Cell shape</keyword>
<evidence type="ECO:0000256" key="5">
    <source>
        <dbReference type="SAM" id="Coils"/>
    </source>
</evidence>
<dbReference type="EMBL" id="LJJR01000007">
    <property type="protein sequence ID" value="KPD32525.1"/>
    <property type="molecule type" value="Genomic_DNA"/>
</dbReference>
<evidence type="ECO:0000256" key="2">
    <source>
        <dbReference type="ARBA" id="ARBA00013855"/>
    </source>
</evidence>
<comment type="caution">
    <text evidence="7">The sequence shown here is derived from an EMBL/GenBank/DDBJ whole genome shotgun (WGS) entry which is preliminary data.</text>
</comment>
<feature type="domain" description="Rod shape-determining protein MreC beta-barrel core" evidence="6">
    <location>
        <begin position="115"/>
        <end position="259"/>
    </location>
</feature>
<proteinExistence type="inferred from homology"/>
<dbReference type="PANTHER" id="PTHR34138:SF1">
    <property type="entry name" value="CELL SHAPE-DETERMINING PROTEIN MREC"/>
    <property type="match status" value="1"/>
</dbReference>